<dbReference type="HOGENOM" id="CLU_985567_0_0_2"/>
<keyword evidence="1" id="KW-1133">Transmembrane helix</keyword>
<accession>E3GYT1</accession>
<feature type="transmembrane region" description="Helical" evidence="1">
    <location>
        <begin position="12"/>
        <end position="36"/>
    </location>
</feature>
<evidence type="ECO:0000313" key="2">
    <source>
        <dbReference type="EMBL" id="ADP77463.1"/>
    </source>
</evidence>
<organism evidence="2 3">
    <name type="scientific">Methanothermus fervidus (strain ATCC 43054 / DSM 2088 / JCM 10308 / V24 S)</name>
    <dbReference type="NCBI Taxonomy" id="523846"/>
    <lineage>
        <taxon>Archaea</taxon>
        <taxon>Methanobacteriati</taxon>
        <taxon>Methanobacteriota</taxon>
        <taxon>Methanomada group</taxon>
        <taxon>Methanobacteria</taxon>
        <taxon>Methanobacteriales</taxon>
        <taxon>Methanothermaceae</taxon>
        <taxon>Methanothermus</taxon>
    </lineage>
</organism>
<dbReference type="EMBL" id="CP002278">
    <property type="protein sequence ID" value="ADP77463.1"/>
    <property type="molecule type" value="Genomic_DNA"/>
</dbReference>
<dbReference type="Proteomes" id="UP000002315">
    <property type="component" value="Chromosome"/>
</dbReference>
<proteinExistence type="predicted"/>
<keyword evidence="1" id="KW-0812">Transmembrane</keyword>
<reference evidence="2 3" key="1">
    <citation type="journal article" date="2010" name="Stand. Genomic Sci.">
        <title>Complete genome sequence of Methanothermus fervidus type strain (V24S).</title>
        <authorList>
            <person name="Anderson I."/>
            <person name="Djao O.D."/>
            <person name="Misra M."/>
            <person name="Chertkov O."/>
            <person name="Nolan M."/>
            <person name="Lucas S."/>
            <person name="Lapidus A."/>
            <person name="Del Rio T.G."/>
            <person name="Tice H."/>
            <person name="Cheng J.F."/>
            <person name="Tapia R."/>
            <person name="Han C."/>
            <person name="Goodwin L."/>
            <person name="Pitluck S."/>
            <person name="Liolios K."/>
            <person name="Ivanova N."/>
            <person name="Mavromatis K."/>
            <person name="Mikhailova N."/>
            <person name="Pati A."/>
            <person name="Brambilla E."/>
            <person name="Chen A."/>
            <person name="Palaniappan K."/>
            <person name="Land M."/>
            <person name="Hauser L."/>
            <person name="Chang Y.J."/>
            <person name="Jeffries C.D."/>
            <person name="Sikorski J."/>
            <person name="Spring S."/>
            <person name="Rohde M."/>
            <person name="Eichinger K."/>
            <person name="Huber H."/>
            <person name="Wirth R."/>
            <person name="Goker M."/>
            <person name="Detter J.C."/>
            <person name="Woyke T."/>
            <person name="Bristow J."/>
            <person name="Eisen J.A."/>
            <person name="Markowitz V."/>
            <person name="Hugenholtz P."/>
            <person name="Klenk H.P."/>
            <person name="Kyrpides N.C."/>
        </authorList>
    </citation>
    <scope>NUCLEOTIDE SEQUENCE [LARGE SCALE GENOMIC DNA]</scope>
    <source>
        <strain evidence="3">ATCC 43054 / DSM 2088 / JCM 10308 / V24 S</strain>
    </source>
</reference>
<evidence type="ECO:0000313" key="3">
    <source>
        <dbReference type="Proteomes" id="UP000002315"/>
    </source>
</evidence>
<dbReference type="KEGG" id="mfv:Mfer_0664"/>
<gene>
    <name evidence="2" type="ordered locus">Mfer_0664</name>
</gene>
<dbReference type="OrthoDB" id="70833at2157"/>
<protein>
    <submittedName>
        <fullName evidence="2">Uncharacterized protein</fullName>
    </submittedName>
</protein>
<name>E3GYT1_METFV</name>
<keyword evidence="1" id="KW-0472">Membrane</keyword>
<evidence type="ECO:0000256" key="1">
    <source>
        <dbReference type="SAM" id="Phobius"/>
    </source>
</evidence>
<dbReference type="STRING" id="523846.Mfer_0664"/>
<keyword evidence="3" id="KW-1185">Reference proteome</keyword>
<sequence>MEERGIVLSSDLLLALIPLTIIFGMATVAMDNLFYLSQLTVFHASIDRAATNVADALVETPGRPPDWYLTGQGIPGLAIVRNNVVEKNHLSSFKLFALRKEQVQNMLGSQYDFYLRVVDHNNTVIRDLGSPPSNVPNIYRVEREVRVNRYPIDVVVSLVNVIRWKGAPEPYITYFTISDTELNNYDYWILIKNNGYTNVMVHINGHIVVDKTNLNDTPVQINSTYLKSGSNSVIINTLDATKNATMDFYIVKVPKGTEKNMIKLEYIEEVNARLELFVWPKH</sequence>
<dbReference type="AlphaFoldDB" id="E3GYT1"/>